<feature type="domain" description="ABC transmembrane type-1" evidence="9">
    <location>
        <begin position="68"/>
        <end position="256"/>
    </location>
</feature>
<feature type="transmembrane region" description="Helical" evidence="8">
    <location>
        <begin position="21"/>
        <end position="45"/>
    </location>
</feature>
<dbReference type="EMBL" id="JACCDE010000037">
    <property type="protein sequence ID" value="NYS79938.1"/>
    <property type="molecule type" value="Genomic_DNA"/>
</dbReference>
<dbReference type="SUPFAM" id="SSF161098">
    <property type="entry name" value="MetI-like"/>
    <property type="match status" value="1"/>
</dbReference>
<dbReference type="Pfam" id="PF00528">
    <property type="entry name" value="BPD_transp_1"/>
    <property type="match status" value="1"/>
</dbReference>
<evidence type="ECO:0000256" key="5">
    <source>
        <dbReference type="ARBA" id="ARBA00022692"/>
    </source>
</evidence>
<keyword evidence="2 8" id="KW-0813">Transport</keyword>
<evidence type="ECO:0000313" key="11">
    <source>
        <dbReference type="Proteomes" id="UP000526892"/>
    </source>
</evidence>
<comment type="subcellular location">
    <subcellularLocation>
        <location evidence="1">Cell inner membrane</location>
        <topology evidence="1">Multi-pass membrane protein</topology>
    </subcellularLocation>
    <subcellularLocation>
        <location evidence="8">Cell membrane</location>
        <topology evidence="8">Multi-pass membrane protein</topology>
    </subcellularLocation>
</comment>
<keyword evidence="6 8" id="KW-1133">Transmembrane helix</keyword>
<feature type="transmembrane region" description="Helical" evidence="8">
    <location>
        <begin position="106"/>
        <end position="130"/>
    </location>
</feature>
<dbReference type="AlphaFoldDB" id="A0A7Z0S0K7"/>
<feature type="transmembrane region" description="Helical" evidence="8">
    <location>
        <begin position="237"/>
        <end position="256"/>
    </location>
</feature>
<dbReference type="CDD" id="cd06261">
    <property type="entry name" value="TM_PBP2"/>
    <property type="match status" value="1"/>
</dbReference>
<feature type="transmembrane region" description="Helical" evidence="8">
    <location>
        <begin position="196"/>
        <end position="216"/>
    </location>
</feature>
<dbReference type="GO" id="GO:0055085">
    <property type="term" value="P:transmembrane transport"/>
    <property type="evidence" value="ECO:0007669"/>
    <property type="project" value="InterPro"/>
</dbReference>
<dbReference type="PANTHER" id="PTHR43357:SF4">
    <property type="entry name" value="INNER MEMBRANE ABC TRANSPORTER PERMEASE PROTEIN YDCV"/>
    <property type="match status" value="1"/>
</dbReference>
<evidence type="ECO:0000256" key="6">
    <source>
        <dbReference type="ARBA" id="ARBA00022989"/>
    </source>
</evidence>
<evidence type="ECO:0000256" key="1">
    <source>
        <dbReference type="ARBA" id="ARBA00004429"/>
    </source>
</evidence>
<dbReference type="InterPro" id="IPR000515">
    <property type="entry name" value="MetI-like"/>
</dbReference>
<keyword evidence="3" id="KW-1003">Cell membrane</keyword>
<dbReference type="GO" id="GO:0005886">
    <property type="term" value="C:plasma membrane"/>
    <property type="evidence" value="ECO:0007669"/>
    <property type="project" value="UniProtKB-SubCell"/>
</dbReference>
<keyword evidence="11" id="KW-1185">Reference proteome</keyword>
<accession>A0A7Z0S0K7</accession>
<evidence type="ECO:0000256" key="2">
    <source>
        <dbReference type="ARBA" id="ARBA00022448"/>
    </source>
</evidence>
<sequence>MKRSRSDQLLLRCGQIGIVMILLFVMLPAIVVTIASFNASSVLAFPPRGYSLKWFQNAIAYRDFQQGLWNGLIVTLWASTLATLIGTTLAIIIKRYNFQGKQFLEGLLLSPLFIPHFMVGLGLLMLVSQFNLTRGYAVVVFCHVLLVLPFVLRSVYVSLHNLDLRTELVAASLGATPLRVVTSITLPQLLPGLAGGWLFAAILSFNEFTASLFVTSQSTQTLPVAMYNYVREYADPTLAAVSVIYIVITATLMIVANRFMGLGGILNVEKK</sequence>
<organism evidence="10 11">
    <name type="scientific">Vreelandella glaciei</name>
    <dbReference type="NCBI Taxonomy" id="186761"/>
    <lineage>
        <taxon>Bacteria</taxon>
        <taxon>Pseudomonadati</taxon>
        <taxon>Pseudomonadota</taxon>
        <taxon>Gammaproteobacteria</taxon>
        <taxon>Oceanospirillales</taxon>
        <taxon>Halomonadaceae</taxon>
        <taxon>Vreelandella</taxon>
    </lineage>
</organism>
<comment type="caution">
    <text evidence="10">The sequence shown here is derived from an EMBL/GenBank/DDBJ whole genome shotgun (WGS) entry which is preliminary data.</text>
</comment>
<proteinExistence type="inferred from homology"/>
<protein>
    <submittedName>
        <fullName evidence="10">ABC transporter permease</fullName>
    </submittedName>
</protein>
<dbReference type="InterPro" id="IPR035906">
    <property type="entry name" value="MetI-like_sf"/>
</dbReference>
<evidence type="ECO:0000256" key="3">
    <source>
        <dbReference type="ARBA" id="ARBA00022475"/>
    </source>
</evidence>
<keyword evidence="5 8" id="KW-0812">Transmembrane</keyword>
<feature type="transmembrane region" description="Helical" evidence="8">
    <location>
        <begin position="72"/>
        <end position="94"/>
    </location>
</feature>
<feature type="transmembrane region" description="Helical" evidence="8">
    <location>
        <begin position="168"/>
        <end position="190"/>
    </location>
</feature>
<keyword evidence="4" id="KW-0997">Cell inner membrane</keyword>
<evidence type="ECO:0000256" key="8">
    <source>
        <dbReference type="RuleBase" id="RU363032"/>
    </source>
</evidence>
<dbReference type="Proteomes" id="UP000526892">
    <property type="component" value="Unassembled WGS sequence"/>
</dbReference>
<dbReference type="Gene3D" id="1.10.3720.10">
    <property type="entry name" value="MetI-like"/>
    <property type="match status" value="1"/>
</dbReference>
<evidence type="ECO:0000256" key="7">
    <source>
        <dbReference type="ARBA" id="ARBA00023136"/>
    </source>
</evidence>
<evidence type="ECO:0000259" key="9">
    <source>
        <dbReference type="PROSITE" id="PS50928"/>
    </source>
</evidence>
<name>A0A7Z0S0K7_9GAMM</name>
<evidence type="ECO:0000313" key="10">
    <source>
        <dbReference type="EMBL" id="NYS79938.1"/>
    </source>
</evidence>
<reference evidence="10 11" key="1">
    <citation type="journal article" date="2003" name="Extremophiles">
        <title>Halomonas glaciei sp. nov. isolated from fast ice of Adelie Land, Antarctica.</title>
        <authorList>
            <person name="Reddy G.S."/>
            <person name="Raghavan P.U."/>
            <person name="Sarita N.B."/>
            <person name="Prakash J.S."/>
            <person name="Nagesh N."/>
            <person name="Delille D."/>
            <person name="Shivaji S."/>
        </authorList>
    </citation>
    <scope>NUCLEOTIDE SEQUENCE [LARGE SCALE GENOMIC DNA]</scope>
    <source>
        <strain evidence="10 11">DD39</strain>
    </source>
</reference>
<dbReference type="PANTHER" id="PTHR43357">
    <property type="entry name" value="INNER MEMBRANE ABC TRANSPORTER PERMEASE PROTEIN YDCV"/>
    <property type="match status" value="1"/>
</dbReference>
<feature type="transmembrane region" description="Helical" evidence="8">
    <location>
        <begin position="136"/>
        <end position="156"/>
    </location>
</feature>
<comment type="similarity">
    <text evidence="8">Belongs to the binding-protein-dependent transport system permease family.</text>
</comment>
<evidence type="ECO:0000256" key="4">
    <source>
        <dbReference type="ARBA" id="ARBA00022519"/>
    </source>
</evidence>
<dbReference type="PROSITE" id="PS50928">
    <property type="entry name" value="ABC_TM1"/>
    <property type="match status" value="1"/>
</dbReference>
<keyword evidence="7 8" id="KW-0472">Membrane</keyword>
<gene>
    <name evidence="10" type="ORF">HZS80_19900</name>
</gene>
<dbReference type="RefSeq" id="WP_179917084.1">
    <property type="nucleotide sequence ID" value="NZ_JACCDE010000037.1"/>
</dbReference>